<dbReference type="EMBL" id="AAIXRY010000056">
    <property type="protein sequence ID" value="ECJ2328645.1"/>
    <property type="molecule type" value="Genomic_DNA"/>
</dbReference>
<dbReference type="Pfam" id="PF00614">
    <property type="entry name" value="PLDc"/>
    <property type="match status" value="2"/>
</dbReference>
<reference evidence="7" key="1">
    <citation type="submission" date="2019-07" db="EMBL/GenBank/DDBJ databases">
        <authorList>
            <person name="Ashton P.M."/>
            <person name="Dallman T."/>
            <person name="Nair S."/>
            <person name="De Pinna E."/>
            <person name="Peters T."/>
            <person name="Grant K."/>
        </authorList>
    </citation>
    <scope>NUCLEOTIDE SEQUENCE [LARGE SCALE GENOMIC DNA]</scope>
    <source>
        <strain evidence="7">598112</strain>
    </source>
</reference>
<dbReference type="PANTHER" id="PTHR18896:SF76">
    <property type="entry name" value="PHOSPHOLIPASE"/>
    <property type="match status" value="1"/>
</dbReference>
<proteinExistence type="predicted"/>
<keyword evidence="3" id="KW-0378">Hydrolase</keyword>
<accession>A0A5Y3V728</accession>
<dbReference type="PROSITE" id="PS50035">
    <property type="entry name" value="PLD"/>
    <property type="match status" value="2"/>
</dbReference>
<dbReference type="PANTHER" id="PTHR18896">
    <property type="entry name" value="PHOSPHOLIPASE D"/>
    <property type="match status" value="1"/>
</dbReference>
<feature type="domain" description="PLD phosphodiesterase" evidence="6">
    <location>
        <begin position="160"/>
        <end position="187"/>
    </location>
</feature>
<dbReference type="InterPro" id="IPR001736">
    <property type="entry name" value="PLipase_D/transphosphatidylase"/>
</dbReference>
<dbReference type="CDD" id="cd09141">
    <property type="entry name" value="PLDc_vPLD1_2_yPLD_like_2"/>
    <property type="match status" value="1"/>
</dbReference>
<organism evidence="7">
    <name type="scientific">Salmonella enterica subsp. salamae</name>
    <dbReference type="NCBI Taxonomy" id="59202"/>
    <lineage>
        <taxon>Bacteria</taxon>
        <taxon>Pseudomonadati</taxon>
        <taxon>Pseudomonadota</taxon>
        <taxon>Gammaproteobacteria</taxon>
        <taxon>Enterobacterales</taxon>
        <taxon>Enterobacteriaceae</taxon>
        <taxon>Salmonella</taxon>
    </lineage>
</organism>
<dbReference type="SMART" id="SM00155">
    <property type="entry name" value="PLDc"/>
    <property type="match status" value="2"/>
</dbReference>
<dbReference type="Proteomes" id="UP000839824">
    <property type="component" value="Unassembled WGS sequence"/>
</dbReference>
<evidence type="ECO:0000256" key="4">
    <source>
        <dbReference type="ARBA" id="ARBA00023098"/>
    </source>
</evidence>
<evidence type="ECO:0000256" key="5">
    <source>
        <dbReference type="SAM" id="MobiDB-lite"/>
    </source>
</evidence>
<gene>
    <name evidence="7" type="ORF">FNJ06_24270</name>
</gene>
<evidence type="ECO:0000256" key="1">
    <source>
        <dbReference type="ARBA" id="ARBA00000798"/>
    </source>
</evidence>
<dbReference type="CDD" id="cd09104">
    <property type="entry name" value="PLDc_vPLD1_2_like_1"/>
    <property type="match status" value="1"/>
</dbReference>
<feature type="domain" description="PLD phosphodiesterase" evidence="6">
    <location>
        <begin position="593"/>
        <end position="620"/>
    </location>
</feature>
<protein>
    <submittedName>
        <fullName evidence="7">Phospholipase</fullName>
    </submittedName>
</protein>
<sequence length="845" mass="96933">MEMSDNFSNCTIYFTDESKKSKVAHCTDMYWVHYTTKIDGKGIAQNFAQYTVGNCVEACLGGKAYYKKLLSEFGNAKESIYITGWQVNWDALLEPGKRLVDALWEQVKVKPQLKVYIMPWKCMSPVQTYDRATERVFAALNLELGRDAFYVRLAGEQSGIFFSHHQKCVIIDESVAFVGGIDLAYGRYDENTGEDGKYNLVANTEGRQGMNMYNSCICYTDPANGYDPMDEYVHSPYPVRNDGQDHEQENAQNKKREQRSARRIADIVLNKKGDWQRPDKDGNDDKKKYHYLDASIQPRMPWQDYQIRIEGPAVDDLVRNFVSRWNSYRDHSKENELQTDKPVLTWRTGYTSLQPGKCQVQVLRSASLDMRIQEYNGTPEVGEPQTKQDDILRAMNQLIHNAEHYIYIENQFFISAFGEPSVPDNAPYSPEAKEIARLDRIKAVATKLVYGDSDKQPVNQIAQWLGDRIKNVIYARYTHDFHVCIVLPVHPEGKLDDGSIMAQVHLTRQSLASGSRSLLNRVRQALWVRQQLDKDPRANWSALIPGLEKRCEAEKLYEEISFEACAKYVTLLNLRGYAELAAYPGDKKIAVTEQIYVHSKLMIVDDRYVLVGSANINERSLLGDRDSELAVLISDTEGGYNDIDGSDIPSPYRAFARDFRKKIWTKLLGDAAGEYSDFLEKPAKAENWQKIRELALRNTKYYEEIFDFIPRNYVNDVEKDEMYDDHKDELMASIWPVFGGENLIPSEAAKNMPFSADFWSKYKKDIKFRNAYLGKTEILKNIKGYITLLPVHWTEGENDPKNSTKEPDLQVFITSRSDLAEGHPQISPDELKALAEHIVSSVKHR</sequence>
<evidence type="ECO:0000256" key="2">
    <source>
        <dbReference type="ARBA" id="ARBA00022737"/>
    </source>
</evidence>
<feature type="compositionally biased region" description="Basic and acidic residues" evidence="5">
    <location>
        <begin position="242"/>
        <end position="261"/>
    </location>
</feature>
<name>A0A5Y3V728_SALER</name>
<dbReference type="SUPFAM" id="SSF56024">
    <property type="entry name" value="Phospholipase D/nuclease"/>
    <property type="match status" value="2"/>
</dbReference>
<dbReference type="GO" id="GO:0004630">
    <property type="term" value="F:phospholipase D activity"/>
    <property type="evidence" value="ECO:0007669"/>
    <property type="project" value="UniProtKB-EC"/>
</dbReference>
<keyword evidence="4" id="KW-0443">Lipid metabolism</keyword>
<dbReference type="GO" id="GO:0009395">
    <property type="term" value="P:phospholipid catabolic process"/>
    <property type="evidence" value="ECO:0007669"/>
    <property type="project" value="TreeGrafter"/>
</dbReference>
<dbReference type="AlphaFoldDB" id="A0A5Y3V728"/>
<comment type="catalytic activity">
    <reaction evidence="1">
        <text>a 1,2-diacyl-sn-glycero-3-phosphocholine + H2O = a 1,2-diacyl-sn-glycero-3-phosphate + choline + H(+)</text>
        <dbReference type="Rhea" id="RHEA:14445"/>
        <dbReference type="ChEBI" id="CHEBI:15354"/>
        <dbReference type="ChEBI" id="CHEBI:15377"/>
        <dbReference type="ChEBI" id="CHEBI:15378"/>
        <dbReference type="ChEBI" id="CHEBI:57643"/>
        <dbReference type="ChEBI" id="CHEBI:58608"/>
        <dbReference type="EC" id="3.1.4.4"/>
    </reaction>
</comment>
<evidence type="ECO:0000256" key="3">
    <source>
        <dbReference type="ARBA" id="ARBA00022801"/>
    </source>
</evidence>
<dbReference type="InterPro" id="IPR015679">
    <property type="entry name" value="PLipase_D_fam"/>
</dbReference>
<dbReference type="Gene3D" id="3.30.870.10">
    <property type="entry name" value="Endonuclease Chain A"/>
    <property type="match status" value="2"/>
</dbReference>
<evidence type="ECO:0000313" key="7">
    <source>
        <dbReference type="EMBL" id="ECJ2328645.1"/>
    </source>
</evidence>
<comment type="caution">
    <text evidence="7">The sequence shown here is derived from an EMBL/GenBank/DDBJ whole genome shotgun (WGS) entry which is preliminary data.</text>
</comment>
<feature type="region of interest" description="Disordered" evidence="5">
    <location>
        <begin position="230"/>
        <end position="261"/>
    </location>
</feature>
<evidence type="ECO:0000259" key="6">
    <source>
        <dbReference type="PROSITE" id="PS50035"/>
    </source>
</evidence>
<keyword evidence="2" id="KW-0677">Repeat</keyword>